<dbReference type="EMBL" id="CAJPIZ010010849">
    <property type="protein sequence ID" value="CAG2112780.1"/>
    <property type="molecule type" value="Genomic_DNA"/>
</dbReference>
<comment type="cofactor">
    <cofactor evidence="1">
        <name>thiamine diphosphate</name>
        <dbReference type="ChEBI" id="CHEBI:58937"/>
    </cofactor>
</comment>
<keyword evidence="4" id="KW-0560">Oxidoreductase</keyword>
<dbReference type="Pfam" id="PF00676">
    <property type="entry name" value="E1_dh"/>
    <property type="match status" value="1"/>
</dbReference>
<organism evidence="7">
    <name type="scientific">Medioppia subpectinata</name>
    <dbReference type="NCBI Taxonomy" id="1979941"/>
    <lineage>
        <taxon>Eukaryota</taxon>
        <taxon>Metazoa</taxon>
        <taxon>Ecdysozoa</taxon>
        <taxon>Arthropoda</taxon>
        <taxon>Chelicerata</taxon>
        <taxon>Arachnida</taxon>
        <taxon>Acari</taxon>
        <taxon>Acariformes</taxon>
        <taxon>Sarcoptiformes</taxon>
        <taxon>Oribatida</taxon>
        <taxon>Brachypylina</taxon>
        <taxon>Oppioidea</taxon>
        <taxon>Oppiidae</taxon>
        <taxon>Medioppia</taxon>
    </lineage>
</organism>
<dbReference type="EMBL" id="OC865424">
    <property type="protein sequence ID" value="CAD7632350.1"/>
    <property type="molecule type" value="Genomic_DNA"/>
</dbReference>
<dbReference type="InterPro" id="IPR029061">
    <property type="entry name" value="THDP-binding"/>
</dbReference>
<dbReference type="Gene3D" id="3.40.50.970">
    <property type="match status" value="1"/>
</dbReference>
<evidence type="ECO:0000256" key="4">
    <source>
        <dbReference type="ARBA" id="ARBA00023002"/>
    </source>
</evidence>
<reference evidence="7" key="1">
    <citation type="submission" date="2020-11" db="EMBL/GenBank/DDBJ databases">
        <authorList>
            <person name="Tran Van P."/>
        </authorList>
    </citation>
    <scope>NUCLEOTIDE SEQUENCE</scope>
</reference>
<dbReference type="Gene3D" id="1.10.287.1150">
    <property type="entry name" value="TPP helical domain"/>
    <property type="match status" value="1"/>
</dbReference>
<evidence type="ECO:0000256" key="2">
    <source>
        <dbReference type="ARBA" id="ARBA00006936"/>
    </source>
</evidence>
<name>A0A7R9Q4Z7_9ACAR</name>
<dbReference type="GO" id="GO:0030976">
    <property type="term" value="F:thiamine pyrophosphate binding"/>
    <property type="evidence" value="ECO:0007669"/>
    <property type="project" value="InterPro"/>
</dbReference>
<dbReference type="GO" id="GO:0005739">
    <property type="term" value="C:mitochondrion"/>
    <property type="evidence" value="ECO:0007669"/>
    <property type="project" value="TreeGrafter"/>
</dbReference>
<dbReference type="GO" id="GO:0004591">
    <property type="term" value="F:oxoglutarate dehydrogenase (succinyl-transferring) activity"/>
    <property type="evidence" value="ECO:0007669"/>
    <property type="project" value="TreeGrafter"/>
</dbReference>
<accession>A0A7R9Q4Z7</accession>
<keyword evidence="5" id="KW-0786">Thiamine pyrophosphate</keyword>
<protein>
    <recommendedName>
        <fullName evidence="6">Dehydrogenase E1 component domain-containing protein</fullName>
    </recommendedName>
</protein>
<keyword evidence="3" id="KW-0809">Transit peptide</keyword>
<feature type="non-terminal residue" evidence="7">
    <location>
        <position position="389"/>
    </location>
</feature>
<comment type="similarity">
    <text evidence="2">Belongs to the alpha-ketoglutarate dehydrogenase family.</text>
</comment>
<evidence type="ECO:0000313" key="8">
    <source>
        <dbReference type="Proteomes" id="UP000759131"/>
    </source>
</evidence>
<dbReference type="PANTHER" id="PTHR23152">
    <property type="entry name" value="2-OXOGLUTARATE DEHYDROGENASE"/>
    <property type="match status" value="1"/>
</dbReference>
<dbReference type="GO" id="GO:0045252">
    <property type="term" value="C:oxoglutarate dehydrogenase complex"/>
    <property type="evidence" value="ECO:0007669"/>
    <property type="project" value="TreeGrafter"/>
</dbReference>
<dbReference type="PANTHER" id="PTHR23152:SF4">
    <property type="entry name" value="2-OXOADIPATE DEHYDROGENASE COMPLEX COMPONENT E1"/>
    <property type="match status" value="1"/>
</dbReference>
<evidence type="ECO:0000259" key="6">
    <source>
        <dbReference type="Pfam" id="PF00676"/>
    </source>
</evidence>
<evidence type="ECO:0000256" key="5">
    <source>
        <dbReference type="ARBA" id="ARBA00023052"/>
    </source>
</evidence>
<evidence type="ECO:0000313" key="7">
    <source>
        <dbReference type="EMBL" id="CAD7632350.1"/>
    </source>
</evidence>
<dbReference type="AlphaFoldDB" id="A0A7R9Q4Z7"/>
<evidence type="ECO:0000256" key="1">
    <source>
        <dbReference type="ARBA" id="ARBA00001964"/>
    </source>
</evidence>
<dbReference type="FunFam" id="1.10.287.1150:FF:000001">
    <property type="entry name" value="2-oxoglutarate dehydrogenase, mitochondrial isoform X1"/>
    <property type="match status" value="1"/>
</dbReference>
<dbReference type="InterPro" id="IPR001017">
    <property type="entry name" value="DH_E1"/>
</dbReference>
<dbReference type="GO" id="GO:0006099">
    <property type="term" value="P:tricarboxylic acid cycle"/>
    <property type="evidence" value="ECO:0007669"/>
    <property type="project" value="TreeGrafter"/>
</dbReference>
<evidence type="ECO:0000256" key="3">
    <source>
        <dbReference type="ARBA" id="ARBA00022946"/>
    </source>
</evidence>
<proteinExistence type="inferred from homology"/>
<dbReference type="SUPFAM" id="SSF52518">
    <property type="entry name" value="Thiamin diphosphate-binding fold (THDP-binding)"/>
    <property type="match status" value="1"/>
</dbReference>
<dbReference type="OrthoDB" id="413077at2759"/>
<dbReference type="Proteomes" id="UP000759131">
    <property type="component" value="Unassembled WGS sequence"/>
</dbReference>
<gene>
    <name evidence="7" type="ORF">OSB1V03_LOCUS12753</name>
</gene>
<dbReference type="InterPro" id="IPR011603">
    <property type="entry name" value="2oxoglutarate_DH_E1"/>
</dbReference>
<feature type="domain" description="Dehydrogenase E1 component" evidence="6">
    <location>
        <begin position="282"/>
        <end position="386"/>
    </location>
</feature>
<sequence>MKKYDLIIGSHILSNPIKSSDYCLKSMQRVTNCLIKSNLKFSGGFGFVINGRNGRSLLSATRRRLPVGKAHKCRARRVLGKELPRRRYIHLLYIWDAFFKSATAGVQPGLAYQSPPGLASGTQTQPSVNMTSMTAQTPNVSAVGLRDIEDHLAVQYIIRSYQVRGHLSAKLDPLGITMANIHSPLHFGKHIDSSWLKIHNFGEKDMDRPFKLPSATFIGGGESILPLREILKRLEDVYCQHIGVEYMYIPDIEECHWIREKFETPKITQLTVEQKRTLLARVTRSHKFEEFLAKKWSSEKRFGLEGCEVLIPAMKAIIDCSSELGVESFVMGMPHRGRLNVLANVCRKPLEHIFSRFSSLEPADEGSGDVKYHLGMSHERHNRVSNKKI</sequence>
<keyword evidence="8" id="KW-1185">Reference proteome</keyword>